<comment type="caution">
    <text evidence="1">The sequence shown here is derived from an EMBL/GenBank/DDBJ whole genome shotgun (WGS) entry which is preliminary data.</text>
</comment>
<evidence type="ECO:0000313" key="1">
    <source>
        <dbReference type="EMBL" id="MBW7474556.1"/>
    </source>
</evidence>
<dbReference type="Proteomes" id="UP000812277">
    <property type="component" value="Unassembled WGS sequence"/>
</dbReference>
<evidence type="ECO:0000313" key="2">
    <source>
        <dbReference type="Proteomes" id="UP000812277"/>
    </source>
</evidence>
<protein>
    <submittedName>
        <fullName evidence="1">Uncharacterized protein</fullName>
    </submittedName>
</protein>
<keyword evidence="2" id="KW-1185">Reference proteome</keyword>
<accession>A0ABS7D3W3</accession>
<sequence>MEIVKIVYPTPLSDIEDIYNANIDVLVTLEDGITYTIVVTTPLNLLWYMDKENLSYMPTPPPEIIVKCLTESTIEEAIKNYAADDAFWLKILFISGVDKNYIDLKSIEDALKNIQKENEELLS</sequence>
<organism evidence="1 2">
    <name type="scientific">Paenibacillus oenotherae</name>
    <dbReference type="NCBI Taxonomy" id="1435645"/>
    <lineage>
        <taxon>Bacteria</taxon>
        <taxon>Bacillati</taxon>
        <taxon>Bacillota</taxon>
        <taxon>Bacilli</taxon>
        <taxon>Bacillales</taxon>
        <taxon>Paenibacillaceae</taxon>
        <taxon>Paenibacillus</taxon>
    </lineage>
</organism>
<dbReference type="RefSeq" id="WP_219871784.1">
    <property type="nucleotide sequence ID" value="NZ_JAHZIJ010000003.1"/>
</dbReference>
<reference evidence="1 2" key="1">
    <citation type="submission" date="2021-07" db="EMBL/GenBank/DDBJ databases">
        <title>Paenibacillus radiodurans sp. nov., isolated from the southeastern edge of Tengger Desert.</title>
        <authorList>
            <person name="Zhang G."/>
        </authorList>
    </citation>
    <scope>NUCLEOTIDE SEQUENCE [LARGE SCALE GENOMIC DNA]</scope>
    <source>
        <strain evidence="1 2">DT7-4</strain>
    </source>
</reference>
<proteinExistence type="predicted"/>
<name>A0ABS7D3W3_9BACL</name>
<gene>
    <name evidence="1" type="ORF">K0T92_07345</name>
</gene>
<dbReference type="EMBL" id="JAHZIJ010000003">
    <property type="protein sequence ID" value="MBW7474556.1"/>
    <property type="molecule type" value="Genomic_DNA"/>
</dbReference>